<accession>A0A0H5QMC4</accession>
<sequence>ARSEFENGICSLDSNCTRDVLDGDTEKYRADLDQGRNLSDHDTEQTLQQVFEFWGLDSIQAEIAVLQVAHPEHEPINVLGKTVAHLLKCIRGIKYPSGVLDTTHLANAIDTLRQLCDSEQQNALSEMVSKTERFSSDCLKSDAKLELLKEAGDFAAVRTCEEATEKMFKTVIDSSKSVLDVCTDQQSELEIKGRFDQIRESARLALGTTNGALRQKFDCVRHNVAIVERNHAERQDEISNVLTELNEKEGAFQSQIAEDDRLRENIAKQIEQLLQAEIGRQKALDSVLIEKKKNDMARRQMSAILVSLQATKAAKLNRLESLGKVYDQSMKAVEGFHNVVTTAVDTSQTMWAKRRTRIDTIRRDQSRLFAKTHQKYVRRMRESIRQEETFLNDIEEELEFNIKSQERAVQRGRLSVPVSLDGVVNDLRDEQSRVLERCRLLKSNLNEVERSCQWVFDNYQIAK</sequence>
<protein>
    <submittedName>
        <fullName evidence="1">Uncharacterized protein</fullName>
    </submittedName>
</protein>
<organism evidence="1">
    <name type="scientific">Spongospora subterranea</name>
    <dbReference type="NCBI Taxonomy" id="70186"/>
    <lineage>
        <taxon>Eukaryota</taxon>
        <taxon>Sar</taxon>
        <taxon>Rhizaria</taxon>
        <taxon>Endomyxa</taxon>
        <taxon>Phytomyxea</taxon>
        <taxon>Plasmodiophorida</taxon>
        <taxon>Plasmodiophoridae</taxon>
        <taxon>Spongospora</taxon>
    </lineage>
</organism>
<feature type="non-terminal residue" evidence="1">
    <location>
        <position position="1"/>
    </location>
</feature>
<evidence type="ECO:0000313" key="1">
    <source>
        <dbReference type="EMBL" id="CRZ02541.1"/>
    </source>
</evidence>
<proteinExistence type="predicted"/>
<reference evidence="1" key="1">
    <citation type="submission" date="2015-04" db="EMBL/GenBank/DDBJ databases">
        <title>The genome sequence of the plant pathogenic Rhizarian Plasmodiophora brassicae reveals insights in its biotrophic life cycle and the origin of chitin synthesis.</title>
        <authorList>
            <person name="Schwelm A."/>
            <person name="Fogelqvist J."/>
            <person name="Knaust A."/>
            <person name="Julke S."/>
            <person name="Lilja T."/>
            <person name="Dhandapani V."/>
            <person name="Bonilla-Rosso G."/>
            <person name="Karlsson M."/>
            <person name="Shevchenko A."/>
            <person name="Choi S.R."/>
            <person name="Kim H.G."/>
            <person name="Park J.Y."/>
            <person name="Lim Y.P."/>
            <person name="Ludwig-Muller J."/>
            <person name="Dixelius C."/>
        </authorList>
    </citation>
    <scope>NUCLEOTIDE SEQUENCE</scope>
    <source>
        <tissue evidence="1">Potato root galls</tissue>
    </source>
</reference>
<dbReference type="EMBL" id="HACM01002099">
    <property type="protein sequence ID" value="CRZ02541.1"/>
    <property type="molecule type" value="Transcribed_RNA"/>
</dbReference>
<dbReference type="AlphaFoldDB" id="A0A0H5QMC4"/>
<feature type="non-terminal residue" evidence="1">
    <location>
        <position position="463"/>
    </location>
</feature>
<name>A0A0H5QMC4_9EUKA</name>